<organism evidence="2 3">
    <name type="scientific">Favolaschia claudopus</name>
    <dbReference type="NCBI Taxonomy" id="2862362"/>
    <lineage>
        <taxon>Eukaryota</taxon>
        <taxon>Fungi</taxon>
        <taxon>Dikarya</taxon>
        <taxon>Basidiomycota</taxon>
        <taxon>Agaricomycotina</taxon>
        <taxon>Agaricomycetes</taxon>
        <taxon>Agaricomycetidae</taxon>
        <taxon>Agaricales</taxon>
        <taxon>Marasmiineae</taxon>
        <taxon>Mycenaceae</taxon>
        <taxon>Favolaschia</taxon>
    </lineage>
</organism>
<dbReference type="AlphaFoldDB" id="A0AAW0ADQ3"/>
<accession>A0AAW0ADQ3</accession>
<feature type="region of interest" description="Disordered" evidence="1">
    <location>
        <begin position="248"/>
        <end position="273"/>
    </location>
</feature>
<protein>
    <submittedName>
        <fullName evidence="2">Uncharacterized protein</fullName>
    </submittedName>
</protein>
<keyword evidence="3" id="KW-1185">Reference proteome</keyword>
<evidence type="ECO:0000313" key="3">
    <source>
        <dbReference type="Proteomes" id="UP001362999"/>
    </source>
</evidence>
<name>A0AAW0ADQ3_9AGAR</name>
<evidence type="ECO:0000256" key="1">
    <source>
        <dbReference type="SAM" id="MobiDB-lite"/>
    </source>
</evidence>
<evidence type="ECO:0000313" key="2">
    <source>
        <dbReference type="EMBL" id="KAK7007416.1"/>
    </source>
</evidence>
<proteinExistence type="predicted"/>
<gene>
    <name evidence="2" type="ORF">R3P38DRAFT_3212505</name>
</gene>
<comment type="caution">
    <text evidence="2">The sequence shown here is derived from an EMBL/GenBank/DDBJ whole genome shotgun (WGS) entry which is preliminary data.</text>
</comment>
<dbReference type="EMBL" id="JAWWNJ010000071">
    <property type="protein sequence ID" value="KAK7007416.1"/>
    <property type="molecule type" value="Genomic_DNA"/>
</dbReference>
<sequence length="273" mass="29981">MPNIVRNPTPLLLGGKVGTLDIPVVSYPWMSTQHPPTPQVTPSSSPNALSSSCPKVSTTYDGVLSVPVPVTPGIYNVASDPHRSSLHNVAILCVWRLQVDLQLRTRAERLSRQQPHTCLELWHCSAPAVVDLIEIDRTQHHGLPCMIEDGFGLWLGKPTDLKAGLKAAASGRALLRVKREVYRPRLTLRFSVAKDGEADSRMSRGECGASGRLRKLGGILPTTAHRIRHEVPTAPEVTHTLRFLPPFVQRGSSSRDQHGQELEDASLSDTERK</sequence>
<reference evidence="2 3" key="1">
    <citation type="journal article" date="2024" name="J Genomics">
        <title>Draft genome sequencing and assembly of Favolaschia claudopus CIRM-BRFM 2984 isolated from oak limbs.</title>
        <authorList>
            <person name="Navarro D."/>
            <person name="Drula E."/>
            <person name="Chaduli D."/>
            <person name="Cazenave R."/>
            <person name="Ahrendt S."/>
            <person name="Wang J."/>
            <person name="Lipzen A."/>
            <person name="Daum C."/>
            <person name="Barry K."/>
            <person name="Grigoriev I.V."/>
            <person name="Favel A."/>
            <person name="Rosso M.N."/>
            <person name="Martin F."/>
        </authorList>
    </citation>
    <scope>NUCLEOTIDE SEQUENCE [LARGE SCALE GENOMIC DNA]</scope>
    <source>
        <strain evidence="2 3">CIRM-BRFM 2984</strain>
    </source>
</reference>
<dbReference type="Proteomes" id="UP001362999">
    <property type="component" value="Unassembled WGS sequence"/>
</dbReference>